<dbReference type="PANTHER" id="PTHR42796">
    <property type="entry name" value="FUMARYLACETOACETATE HYDROLASE DOMAIN-CONTAINING PROTEIN 2A-RELATED"/>
    <property type="match status" value="1"/>
</dbReference>
<keyword evidence="2" id="KW-0479">Metal-binding</keyword>
<proteinExistence type="inferred from homology"/>
<dbReference type="InterPro" id="IPR011234">
    <property type="entry name" value="Fumarylacetoacetase-like_C"/>
</dbReference>
<dbReference type="PANTHER" id="PTHR42796:SF4">
    <property type="entry name" value="FUMARYLACETOACETATE HYDROLASE DOMAIN-CONTAINING PROTEIN 2A"/>
    <property type="match status" value="1"/>
</dbReference>
<keyword evidence="5" id="KW-1185">Reference proteome</keyword>
<evidence type="ECO:0000259" key="3">
    <source>
        <dbReference type="Pfam" id="PF01557"/>
    </source>
</evidence>
<dbReference type="Proteomes" id="UP001281305">
    <property type="component" value="Chromosome"/>
</dbReference>
<dbReference type="RefSeq" id="WP_317055585.1">
    <property type="nucleotide sequence ID" value="NZ_CP146606.1"/>
</dbReference>
<dbReference type="GO" id="GO:0016787">
    <property type="term" value="F:hydrolase activity"/>
    <property type="evidence" value="ECO:0007669"/>
    <property type="project" value="UniProtKB-KW"/>
</dbReference>
<dbReference type="EMBL" id="CP146606">
    <property type="protein sequence ID" value="WYK18904.1"/>
    <property type="molecule type" value="Genomic_DNA"/>
</dbReference>
<dbReference type="InterPro" id="IPR051121">
    <property type="entry name" value="FAH"/>
</dbReference>
<feature type="domain" description="Fumarylacetoacetase-like C-terminal" evidence="3">
    <location>
        <begin position="67"/>
        <end position="272"/>
    </location>
</feature>
<evidence type="ECO:0000256" key="1">
    <source>
        <dbReference type="ARBA" id="ARBA00010211"/>
    </source>
</evidence>
<gene>
    <name evidence="4" type="ORF">RZS32_003180</name>
</gene>
<evidence type="ECO:0000313" key="4">
    <source>
        <dbReference type="EMBL" id="WYK18904.1"/>
    </source>
</evidence>
<protein>
    <submittedName>
        <fullName evidence="4">Fumarylacetoacetate hydrolase family protein</fullName>
    </submittedName>
</protein>
<evidence type="ECO:0000256" key="2">
    <source>
        <dbReference type="ARBA" id="ARBA00022723"/>
    </source>
</evidence>
<dbReference type="SUPFAM" id="SSF56529">
    <property type="entry name" value="FAH"/>
    <property type="match status" value="1"/>
</dbReference>
<comment type="similarity">
    <text evidence="1">Belongs to the FAH family.</text>
</comment>
<organism evidence="4 5">
    <name type="scientific">Roseovarius rhodophyticola</name>
    <dbReference type="NCBI Taxonomy" id="3080827"/>
    <lineage>
        <taxon>Bacteria</taxon>
        <taxon>Pseudomonadati</taxon>
        <taxon>Pseudomonadota</taxon>
        <taxon>Alphaproteobacteria</taxon>
        <taxon>Rhodobacterales</taxon>
        <taxon>Roseobacteraceae</taxon>
        <taxon>Roseovarius</taxon>
    </lineage>
</organism>
<sequence length="276" mass="29759">MRFLRYGALGEEKPGVLDKDGKIRDLSAVMSDLSGAYLANLSSIDPERLPLVSGDPRIGPPVGHLGKLVCIGLNYTDHAEELGMPFPDHPVVFMKATSAIIGPNDTVRLPRGSTHGDWEIELGIVIGKPASYVSEDAALDHVAGYTIVNDVSERRFQMELSGQWTKGKSCDTFAPIGPWLVTPDEVGDVQNLSLSLDLNGERMQTGSTSKMIFSVAHIISHLSELMTLHPGDVIATGTPPGVGMGQTPKRFLSEGDVMELAIEHLGQQRLPVARMP</sequence>
<accession>A0ABZ2TGN8</accession>
<dbReference type="Pfam" id="PF01557">
    <property type="entry name" value="FAA_hydrolase"/>
    <property type="match status" value="1"/>
</dbReference>
<dbReference type="InterPro" id="IPR036663">
    <property type="entry name" value="Fumarylacetoacetase_C_sf"/>
</dbReference>
<dbReference type="Gene3D" id="3.90.850.10">
    <property type="entry name" value="Fumarylacetoacetase-like, C-terminal domain"/>
    <property type="match status" value="1"/>
</dbReference>
<reference evidence="4 5" key="1">
    <citation type="submission" date="2024-02" db="EMBL/GenBank/DDBJ databases">
        <title>Roseovarius strain W115 nov., isolated from a marine algae.</title>
        <authorList>
            <person name="Lee M.W."/>
            <person name="Lee J.K."/>
            <person name="Kim J.M."/>
            <person name="Choi D.G."/>
            <person name="Baek J.H."/>
            <person name="Bayburt H."/>
            <person name="Jung J.J."/>
            <person name="Han D.M."/>
            <person name="Jeon C.O."/>
        </authorList>
    </citation>
    <scope>NUCLEOTIDE SEQUENCE [LARGE SCALE GENOMIC DNA]</scope>
    <source>
        <strain evidence="4 5">W115</strain>
    </source>
</reference>
<evidence type="ECO:0000313" key="5">
    <source>
        <dbReference type="Proteomes" id="UP001281305"/>
    </source>
</evidence>
<keyword evidence="4" id="KW-0378">Hydrolase</keyword>
<name>A0ABZ2TGN8_9RHOB</name>